<reference evidence="2" key="1">
    <citation type="submission" date="2021-01" db="EMBL/GenBank/DDBJ databases">
        <title>Genome sequence of Phenylobacterium sp. 20VBR1 isolated from a valley glaceir, Ny-Alesund, Svalbard.</title>
        <authorList>
            <person name="Thomas F.A."/>
            <person name="Krishnan K.P."/>
            <person name="Sinha R.K."/>
        </authorList>
    </citation>
    <scope>NUCLEOTIDE SEQUENCE</scope>
    <source>
        <strain evidence="2">20VBR1</strain>
    </source>
</reference>
<evidence type="ECO:0000313" key="2">
    <source>
        <dbReference type="EMBL" id="QQZ49587.1"/>
    </source>
</evidence>
<name>A0A974P279_9CAUL</name>
<feature type="region of interest" description="Disordered" evidence="1">
    <location>
        <begin position="98"/>
        <end position="127"/>
    </location>
</feature>
<gene>
    <name evidence="2" type="ORF">JKL49_22080</name>
</gene>
<organism evidence="2">
    <name type="scientific">Phenylobacterium glaciei</name>
    <dbReference type="NCBI Taxonomy" id="2803784"/>
    <lineage>
        <taxon>Bacteria</taxon>
        <taxon>Pseudomonadati</taxon>
        <taxon>Pseudomonadota</taxon>
        <taxon>Alphaproteobacteria</taxon>
        <taxon>Caulobacterales</taxon>
        <taxon>Caulobacteraceae</taxon>
        <taxon>Phenylobacterium</taxon>
    </lineage>
</organism>
<sequence length="127" mass="13773">MGPERAVHWVTATSAPCTSLFKPVLFATGAPPVGPAPSDGYDRKSLWWRHERLHRALLADHAAGIALIADERDALEAGFRARIDRADDLAAAVADCWRRPRRPRRGGPRRWSPPGPAAQPTPAAGRG</sequence>
<evidence type="ECO:0000256" key="1">
    <source>
        <dbReference type="SAM" id="MobiDB-lite"/>
    </source>
</evidence>
<feature type="compositionally biased region" description="Basic residues" evidence="1">
    <location>
        <begin position="99"/>
        <end position="108"/>
    </location>
</feature>
<proteinExistence type="predicted"/>
<protein>
    <submittedName>
        <fullName evidence="2">Uncharacterized protein</fullName>
    </submittedName>
</protein>
<dbReference type="EMBL" id="CP068570">
    <property type="protein sequence ID" value="QQZ49587.1"/>
    <property type="molecule type" value="Genomic_DNA"/>
</dbReference>
<dbReference type="AlphaFoldDB" id="A0A974P279"/>
<accession>A0A974P279</accession>